<evidence type="ECO:0000256" key="9">
    <source>
        <dbReference type="ARBA" id="ARBA00023027"/>
    </source>
</evidence>
<dbReference type="Proteomes" id="UP000427906">
    <property type="component" value="Chromosome"/>
</dbReference>
<comment type="function">
    <text evidence="12">NDH-1 shuttles electrons from NADH, via FMN and iron-sulfur (Fe-S) centers, to quinones in the respiratory chain. The immediate electron acceptor for the enzyme in this species is believed to be ubiquinone. Couples the redox reaction to proton translocation (for every two electrons transferred, four hydrogen ions are translocated across the cytoplasmic membrane), and thus conserves the redox energy in a proton gradient.</text>
</comment>
<evidence type="ECO:0000256" key="1">
    <source>
        <dbReference type="ARBA" id="ARBA00004141"/>
    </source>
</evidence>
<dbReference type="KEGG" id="dalk:DSCA_33110"/>
<reference evidence="14 15" key="1">
    <citation type="submission" date="2019-11" db="EMBL/GenBank/DDBJ databases">
        <title>Comparative genomics of hydrocarbon-degrading Desulfosarcina strains.</title>
        <authorList>
            <person name="Watanabe M."/>
            <person name="Kojima H."/>
            <person name="Fukui M."/>
        </authorList>
    </citation>
    <scope>NUCLEOTIDE SEQUENCE [LARGE SCALE GENOMIC DNA]</scope>
    <source>
        <strain evidence="14 15">PL12</strain>
    </source>
</reference>
<dbReference type="GO" id="GO:0005886">
    <property type="term" value="C:plasma membrane"/>
    <property type="evidence" value="ECO:0007669"/>
    <property type="project" value="UniProtKB-SubCell"/>
</dbReference>
<keyword evidence="9 12" id="KW-0520">NAD</keyword>
<keyword evidence="3 12" id="KW-0813">Transport</keyword>
<evidence type="ECO:0000256" key="11">
    <source>
        <dbReference type="ARBA" id="ARBA00023136"/>
    </source>
</evidence>
<feature type="transmembrane region" description="Helical" evidence="12">
    <location>
        <begin position="87"/>
        <end position="110"/>
    </location>
</feature>
<dbReference type="PANTHER" id="PTHR11058">
    <property type="entry name" value="NADH-UBIQUINONE OXIDOREDUCTASE CHAIN 3"/>
    <property type="match status" value="1"/>
</dbReference>
<evidence type="ECO:0000256" key="5">
    <source>
        <dbReference type="ARBA" id="ARBA00022692"/>
    </source>
</evidence>
<comment type="catalytic activity">
    <reaction evidence="12 13">
        <text>a quinone + NADH + 5 H(+)(in) = a quinol + NAD(+) + 4 H(+)(out)</text>
        <dbReference type="Rhea" id="RHEA:57888"/>
        <dbReference type="ChEBI" id="CHEBI:15378"/>
        <dbReference type="ChEBI" id="CHEBI:24646"/>
        <dbReference type="ChEBI" id="CHEBI:57540"/>
        <dbReference type="ChEBI" id="CHEBI:57945"/>
        <dbReference type="ChEBI" id="CHEBI:132124"/>
    </reaction>
</comment>
<keyword evidence="5 12" id="KW-0812">Transmembrane</keyword>
<keyword evidence="11 12" id="KW-0472">Membrane</keyword>
<comment type="subcellular location">
    <subcellularLocation>
        <location evidence="12 13">Cell membrane</location>
        <topology evidence="12 13">Multi-pass membrane protein</topology>
    </subcellularLocation>
    <subcellularLocation>
        <location evidence="1">Membrane</location>
        <topology evidence="1">Multi-pass membrane protein</topology>
    </subcellularLocation>
</comment>
<dbReference type="GO" id="GO:0048038">
    <property type="term" value="F:quinone binding"/>
    <property type="evidence" value="ECO:0007669"/>
    <property type="project" value="UniProtKB-KW"/>
</dbReference>
<evidence type="ECO:0000256" key="3">
    <source>
        <dbReference type="ARBA" id="ARBA00022448"/>
    </source>
</evidence>
<dbReference type="InterPro" id="IPR038430">
    <property type="entry name" value="NDAH_ubi_oxred_su3_sf"/>
</dbReference>
<dbReference type="Gene3D" id="1.20.58.1610">
    <property type="entry name" value="NADH:ubiquinone/plastoquinone oxidoreductase, chain 3"/>
    <property type="match status" value="1"/>
</dbReference>
<dbReference type="EC" id="7.1.1.-" evidence="12"/>
<dbReference type="GO" id="GO:0008137">
    <property type="term" value="F:NADH dehydrogenase (ubiquinone) activity"/>
    <property type="evidence" value="ECO:0007669"/>
    <property type="project" value="InterPro"/>
</dbReference>
<evidence type="ECO:0000256" key="10">
    <source>
        <dbReference type="ARBA" id="ARBA00023075"/>
    </source>
</evidence>
<dbReference type="InterPro" id="IPR000440">
    <property type="entry name" value="NADH_UbQ/plastoQ_OxRdtase_su3"/>
</dbReference>
<keyword evidence="8 12" id="KW-1133">Transmembrane helix</keyword>
<organism evidence="14 15">
    <name type="scientific">Desulfosarcina alkanivorans</name>
    <dbReference type="NCBI Taxonomy" id="571177"/>
    <lineage>
        <taxon>Bacteria</taxon>
        <taxon>Pseudomonadati</taxon>
        <taxon>Thermodesulfobacteriota</taxon>
        <taxon>Desulfobacteria</taxon>
        <taxon>Desulfobacterales</taxon>
        <taxon>Desulfosarcinaceae</taxon>
        <taxon>Desulfosarcina</taxon>
    </lineage>
</organism>
<evidence type="ECO:0000256" key="8">
    <source>
        <dbReference type="ARBA" id="ARBA00022989"/>
    </source>
</evidence>
<dbReference type="GO" id="GO:0030964">
    <property type="term" value="C:NADH dehydrogenase complex"/>
    <property type="evidence" value="ECO:0007669"/>
    <property type="project" value="TreeGrafter"/>
</dbReference>
<dbReference type="AlphaFoldDB" id="A0A5K7YQX9"/>
<evidence type="ECO:0000256" key="4">
    <source>
        <dbReference type="ARBA" id="ARBA00022475"/>
    </source>
</evidence>
<sequence>MDIPSNRPLKTNGEPMQPIDLQGVLSPWQPGVFSLILYGAVVIGLTLALLFLSRWLGRQHPTPEKTRVYESGIIPTGQARLRYPVPFFMVAIFFLIFDLEGAYIFSWAVASRPLGWAGWFQIQFFIGVLIAGLVYVWVKGGLEWGPKRD</sequence>
<keyword evidence="4 12" id="KW-1003">Cell membrane</keyword>
<name>A0A5K7YQX9_9BACT</name>
<dbReference type="GO" id="GO:0050136">
    <property type="term" value="F:NADH dehydrogenase (quinone) (non-electrogenic) activity"/>
    <property type="evidence" value="ECO:0007669"/>
    <property type="project" value="UniProtKB-UniRule"/>
</dbReference>
<keyword evidence="6 12" id="KW-0874">Quinone</keyword>
<keyword evidence="7 12" id="KW-1278">Translocase</keyword>
<evidence type="ECO:0000256" key="12">
    <source>
        <dbReference type="HAMAP-Rule" id="MF_01394"/>
    </source>
</evidence>
<dbReference type="InterPro" id="IPR023043">
    <property type="entry name" value="NAD(P)H_OxRDtase_bac/plastid"/>
</dbReference>
<keyword evidence="15" id="KW-1185">Reference proteome</keyword>
<evidence type="ECO:0000256" key="2">
    <source>
        <dbReference type="ARBA" id="ARBA00008472"/>
    </source>
</evidence>
<dbReference type="EMBL" id="AP021874">
    <property type="protein sequence ID" value="BBO69381.1"/>
    <property type="molecule type" value="Genomic_DNA"/>
</dbReference>
<feature type="transmembrane region" description="Helical" evidence="12">
    <location>
        <begin position="35"/>
        <end position="57"/>
    </location>
</feature>
<feature type="transmembrane region" description="Helical" evidence="12">
    <location>
        <begin position="116"/>
        <end position="138"/>
    </location>
</feature>
<accession>A0A5K7YQX9</accession>
<protein>
    <recommendedName>
        <fullName evidence="12">NADH-quinone oxidoreductase subunit A</fullName>
        <ecNumber evidence="12">7.1.1.-</ecNumber>
    </recommendedName>
    <alternativeName>
        <fullName evidence="12">NADH dehydrogenase I subunit A</fullName>
    </alternativeName>
    <alternativeName>
        <fullName evidence="12">NDH-1 subunit A</fullName>
    </alternativeName>
    <alternativeName>
        <fullName evidence="12">NUO1</fullName>
    </alternativeName>
</protein>
<dbReference type="Pfam" id="PF00507">
    <property type="entry name" value="Oxidored_q4"/>
    <property type="match status" value="1"/>
</dbReference>
<dbReference type="PANTHER" id="PTHR11058:SF21">
    <property type="entry name" value="NADH-QUINONE OXIDOREDUCTASE SUBUNIT A"/>
    <property type="match status" value="1"/>
</dbReference>
<evidence type="ECO:0000313" key="14">
    <source>
        <dbReference type="EMBL" id="BBO69381.1"/>
    </source>
</evidence>
<evidence type="ECO:0000256" key="6">
    <source>
        <dbReference type="ARBA" id="ARBA00022719"/>
    </source>
</evidence>
<evidence type="ECO:0000313" key="15">
    <source>
        <dbReference type="Proteomes" id="UP000427906"/>
    </source>
</evidence>
<evidence type="ECO:0000256" key="13">
    <source>
        <dbReference type="RuleBase" id="RU003639"/>
    </source>
</evidence>
<evidence type="ECO:0000256" key="7">
    <source>
        <dbReference type="ARBA" id="ARBA00022967"/>
    </source>
</evidence>
<comment type="subunit">
    <text evidence="12">NDH-1 is composed of 14 different subunits. Subunits NuoA, H, J, K, L, M, N constitute the membrane sector of the complex.</text>
</comment>
<comment type="similarity">
    <text evidence="2 12 13">Belongs to the complex I subunit 3 family.</text>
</comment>
<dbReference type="HAMAP" id="MF_01394">
    <property type="entry name" value="NDH1_NuoA"/>
    <property type="match status" value="1"/>
</dbReference>
<gene>
    <name evidence="14" type="primary">nuoA2</name>
    <name evidence="12" type="synonym">nuoA</name>
    <name evidence="14" type="ORF">DSCA_33110</name>
</gene>
<keyword evidence="10 12" id="KW-0830">Ubiquinone</keyword>
<proteinExistence type="inferred from homology"/>